<feature type="compositionally biased region" description="Polar residues" evidence="1">
    <location>
        <begin position="17"/>
        <end position="26"/>
    </location>
</feature>
<dbReference type="STRING" id="1095630.A0A2J6T798"/>
<sequence length="233" mass="26660">MGWLWSDTVPTPAPSPAQDQNQSNPPQSAPEPPTSSHGTNSSSKPLSRDEIAEQELQSLLKELEADVKPISSKYNRVPRQPPPASSSPNTRTHDGNEPLAEQLLPRTMSCRVAFDEAFYCNSFGGRFNDLYRYGTLRSCSENWNNFWFCMRTRGYSEREKEAAIKEHYRRKETMKYAKTLGKESSEDVWKSREKKLEWGDAFNVPFPDFDGSDEEWNRQQAEWRKGNADGRAG</sequence>
<gene>
    <name evidence="2" type="ORF">K444DRAFT_530824</name>
</gene>
<dbReference type="PANTHER" id="PTHR28052:SF1">
    <property type="entry name" value="UPF0545 PROTEIN C22ORF39"/>
    <property type="match status" value="1"/>
</dbReference>
<feature type="compositionally biased region" description="Polar residues" evidence="1">
    <location>
        <begin position="34"/>
        <end position="45"/>
    </location>
</feature>
<evidence type="ECO:0008006" key="4">
    <source>
        <dbReference type="Google" id="ProtNLM"/>
    </source>
</evidence>
<dbReference type="RefSeq" id="XP_024735794.1">
    <property type="nucleotide sequence ID" value="XM_024874925.1"/>
</dbReference>
<accession>A0A2J6T798</accession>
<dbReference type="Pfam" id="PF11326">
    <property type="entry name" value="PANTS-like"/>
    <property type="match status" value="1"/>
</dbReference>
<proteinExistence type="predicted"/>
<dbReference type="InParanoid" id="A0A2J6T798"/>
<evidence type="ECO:0000313" key="3">
    <source>
        <dbReference type="Proteomes" id="UP000235371"/>
    </source>
</evidence>
<dbReference type="Proteomes" id="UP000235371">
    <property type="component" value="Unassembled WGS sequence"/>
</dbReference>
<keyword evidence="3" id="KW-1185">Reference proteome</keyword>
<protein>
    <recommendedName>
        <fullName evidence="4">Early meiotic induction protein 1</fullName>
    </recommendedName>
</protein>
<dbReference type="GeneID" id="36583005"/>
<dbReference type="PANTHER" id="PTHR28052">
    <property type="entry name" value="UPF0545 PROTEIN C22ORF39"/>
    <property type="match status" value="1"/>
</dbReference>
<evidence type="ECO:0000313" key="2">
    <source>
        <dbReference type="EMBL" id="PMD58890.1"/>
    </source>
</evidence>
<organism evidence="2 3">
    <name type="scientific">Hyaloscypha bicolor E</name>
    <dbReference type="NCBI Taxonomy" id="1095630"/>
    <lineage>
        <taxon>Eukaryota</taxon>
        <taxon>Fungi</taxon>
        <taxon>Dikarya</taxon>
        <taxon>Ascomycota</taxon>
        <taxon>Pezizomycotina</taxon>
        <taxon>Leotiomycetes</taxon>
        <taxon>Helotiales</taxon>
        <taxon>Hyaloscyphaceae</taxon>
        <taxon>Hyaloscypha</taxon>
        <taxon>Hyaloscypha bicolor</taxon>
    </lineage>
</organism>
<feature type="region of interest" description="Disordered" evidence="1">
    <location>
        <begin position="209"/>
        <end position="233"/>
    </location>
</feature>
<dbReference type="InterPro" id="IPR021475">
    <property type="entry name" value="Pants/Emi1-like"/>
</dbReference>
<feature type="region of interest" description="Disordered" evidence="1">
    <location>
        <begin position="1"/>
        <end position="102"/>
    </location>
</feature>
<reference evidence="2 3" key="1">
    <citation type="submission" date="2016-04" db="EMBL/GenBank/DDBJ databases">
        <title>A degradative enzymes factory behind the ericoid mycorrhizal symbiosis.</title>
        <authorList>
            <consortium name="DOE Joint Genome Institute"/>
            <person name="Martino E."/>
            <person name="Morin E."/>
            <person name="Grelet G."/>
            <person name="Kuo A."/>
            <person name="Kohler A."/>
            <person name="Daghino S."/>
            <person name="Barry K."/>
            <person name="Choi C."/>
            <person name="Cichocki N."/>
            <person name="Clum A."/>
            <person name="Copeland A."/>
            <person name="Hainaut M."/>
            <person name="Haridas S."/>
            <person name="Labutti K."/>
            <person name="Lindquist E."/>
            <person name="Lipzen A."/>
            <person name="Khouja H.-R."/>
            <person name="Murat C."/>
            <person name="Ohm R."/>
            <person name="Olson A."/>
            <person name="Spatafora J."/>
            <person name="Veneault-Fourrey C."/>
            <person name="Henrissat B."/>
            <person name="Grigoriev I."/>
            <person name="Martin F."/>
            <person name="Perotto S."/>
        </authorList>
    </citation>
    <scope>NUCLEOTIDE SEQUENCE [LARGE SCALE GENOMIC DNA]</scope>
    <source>
        <strain evidence="2 3">E</strain>
    </source>
</reference>
<evidence type="ECO:0000256" key="1">
    <source>
        <dbReference type="SAM" id="MobiDB-lite"/>
    </source>
</evidence>
<dbReference type="EMBL" id="KZ613817">
    <property type="protein sequence ID" value="PMD58890.1"/>
    <property type="molecule type" value="Genomic_DNA"/>
</dbReference>
<feature type="compositionally biased region" description="Basic and acidic residues" evidence="1">
    <location>
        <begin position="215"/>
        <end position="233"/>
    </location>
</feature>
<dbReference type="AlphaFoldDB" id="A0A2J6T798"/>
<name>A0A2J6T798_9HELO</name>
<dbReference type="OrthoDB" id="2017405at2759"/>